<evidence type="ECO:0000313" key="10">
    <source>
        <dbReference type="EMBL" id="PIA54670.1"/>
    </source>
</evidence>
<evidence type="ECO:0000256" key="5">
    <source>
        <dbReference type="ARBA" id="ARBA00023125"/>
    </source>
</evidence>
<accession>A0A2G5EG13</accession>
<dbReference type="GO" id="GO:0008270">
    <property type="term" value="F:zinc ion binding"/>
    <property type="evidence" value="ECO:0007669"/>
    <property type="project" value="UniProtKB-KW"/>
</dbReference>
<dbReference type="EMBL" id="KZ305026">
    <property type="protein sequence ID" value="PIA54669.1"/>
    <property type="molecule type" value="Genomic_DNA"/>
</dbReference>
<dbReference type="InterPro" id="IPR008906">
    <property type="entry name" value="HATC_C_dom"/>
</dbReference>
<evidence type="ECO:0000256" key="1">
    <source>
        <dbReference type="ARBA" id="ARBA00004123"/>
    </source>
</evidence>
<dbReference type="STRING" id="218851.A0A2G5EG13"/>
<feature type="domain" description="BED-type" evidence="9">
    <location>
        <begin position="18"/>
        <end position="76"/>
    </location>
</feature>
<keyword evidence="3 7" id="KW-0863">Zinc-finger</keyword>
<evidence type="ECO:0000313" key="11">
    <source>
        <dbReference type="Proteomes" id="UP000230069"/>
    </source>
</evidence>
<evidence type="ECO:0000256" key="6">
    <source>
        <dbReference type="ARBA" id="ARBA00023242"/>
    </source>
</evidence>
<keyword evidence="2" id="KW-0479">Metal-binding</keyword>
<dbReference type="SUPFAM" id="SSF53098">
    <property type="entry name" value="Ribonuclease H-like"/>
    <property type="match status" value="1"/>
</dbReference>
<dbReference type="GO" id="GO:0005634">
    <property type="term" value="C:nucleus"/>
    <property type="evidence" value="ECO:0007669"/>
    <property type="project" value="UniProtKB-SubCell"/>
</dbReference>
<evidence type="ECO:0000256" key="3">
    <source>
        <dbReference type="ARBA" id="ARBA00022771"/>
    </source>
</evidence>
<sequence length="743" mass="83673">MASSSAGSQSQPVPIGSLKHDPAWKHVQMYKNGDRVQLKCLYCLKIFSGGGIHRIKEHLACQKGNASCCPTVPPEVTRAMLQSLEGVIVKKKKKQQMVNGIKSNTPDTNDIDMDTFGTPSEMKLVVTPSSVIHSTIERFMKSDEGMSAQSLDTRKRGRVENSSSFVTPDTSPCPGNLVSRNEKDEVHMAISRFLYDVGLSPDAANSPYFQPMIDAIATVGPGFEAPSYHDLRGWILKNSVHNTNALVDKYKAAWGRTGCSVLADEWTTENNRTLINIFIYCPEGTMFLRSFDVTDTLQPSDVLYDLLKGVVEEIGVNHVVQVITDSGEHYINAGKKLTETFRTMYWTPCAARSINMMLEDMGRIEWINVILERAKSITRFVYNHGTVLNLIRRYTGGRDLVQPSVTRSATDFFTLKSMVHLKGNLQVMLNSQEWMDCPLSKHPDGMSMMDIILSQSFWEACSNIIRLTDPLVGVLRSVDSSKRPAMGHILASMHHVKEAIKNELFDEEAYLLYWNIINSRWDEQVQHPLHEAGFFLNPGLYYSLEGDVRDKIPSGMLDCIERLVPDINIQDKINKELISYKNAVGDFGRKMAIRAAHTLLPAEWWSTYGGGCPNLARLAIRILNQTCSASFCKLSSIPFEQVHRTKNHLERQRLSDLVFVQCNLRLQQTNLRKYKDPAVMDPISTDSIGLTEDWVTEKMDFFGSEDSDWVALHQPVNNSMLLDSPNAEPENLVAGFDYQERPN</sequence>
<evidence type="ECO:0000256" key="7">
    <source>
        <dbReference type="PROSITE-ProRule" id="PRU00027"/>
    </source>
</evidence>
<dbReference type="InterPro" id="IPR007021">
    <property type="entry name" value="DUF659"/>
</dbReference>
<dbReference type="PANTHER" id="PTHR32166">
    <property type="entry name" value="OSJNBA0013A04.12 PROTEIN"/>
    <property type="match status" value="1"/>
</dbReference>
<reference evidence="10 11" key="1">
    <citation type="submission" date="2017-09" db="EMBL/GenBank/DDBJ databases">
        <title>WGS assembly of Aquilegia coerulea Goldsmith.</title>
        <authorList>
            <person name="Hodges S."/>
            <person name="Kramer E."/>
            <person name="Nordborg M."/>
            <person name="Tomkins J."/>
            <person name="Borevitz J."/>
            <person name="Derieg N."/>
            <person name="Yan J."/>
            <person name="Mihaltcheva S."/>
            <person name="Hayes R.D."/>
            <person name="Rokhsar D."/>
        </authorList>
    </citation>
    <scope>NUCLEOTIDE SEQUENCE [LARGE SCALE GENOMIC DNA]</scope>
    <source>
        <strain evidence="11">cv. Goldsmith</strain>
    </source>
</reference>
<dbReference type="EMBL" id="KZ305026">
    <property type="protein sequence ID" value="PIA54670.1"/>
    <property type="molecule type" value="Genomic_DNA"/>
</dbReference>
<comment type="subcellular location">
    <subcellularLocation>
        <location evidence="1">Nucleus</location>
    </subcellularLocation>
</comment>
<evidence type="ECO:0000256" key="8">
    <source>
        <dbReference type="SAM" id="MobiDB-lite"/>
    </source>
</evidence>
<dbReference type="PANTHER" id="PTHR32166:SF88">
    <property type="entry name" value="HAT TRANSPOSON SUPERFAMILY"/>
    <property type="match status" value="1"/>
</dbReference>
<dbReference type="PROSITE" id="PS50808">
    <property type="entry name" value="ZF_BED"/>
    <property type="match status" value="1"/>
</dbReference>
<dbReference type="InterPro" id="IPR012337">
    <property type="entry name" value="RNaseH-like_sf"/>
</dbReference>
<dbReference type="Pfam" id="PF05699">
    <property type="entry name" value="Dimer_Tnp_hAT"/>
    <property type="match status" value="1"/>
</dbReference>
<keyword evidence="5" id="KW-0238">DNA-binding</keyword>
<feature type="compositionally biased region" description="Polar residues" evidence="8">
    <location>
        <begin position="160"/>
        <end position="170"/>
    </location>
</feature>
<evidence type="ECO:0000256" key="4">
    <source>
        <dbReference type="ARBA" id="ARBA00022833"/>
    </source>
</evidence>
<dbReference type="AlphaFoldDB" id="A0A2G5EG13"/>
<dbReference type="Proteomes" id="UP000230069">
    <property type="component" value="Unassembled WGS sequence"/>
</dbReference>
<proteinExistence type="predicted"/>
<gene>
    <name evidence="10" type="ORF">AQUCO_00900913v1</name>
</gene>
<dbReference type="GO" id="GO:0003677">
    <property type="term" value="F:DNA binding"/>
    <property type="evidence" value="ECO:0007669"/>
    <property type="project" value="UniProtKB-KW"/>
</dbReference>
<dbReference type="FunCoup" id="A0A2G5EG13">
    <property type="interactions" value="1430"/>
</dbReference>
<dbReference type="Pfam" id="PF04937">
    <property type="entry name" value="DUF659"/>
    <property type="match status" value="1"/>
</dbReference>
<keyword evidence="11" id="KW-1185">Reference proteome</keyword>
<protein>
    <recommendedName>
        <fullName evidence="9">BED-type domain-containing protein</fullName>
    </recommendedName>
</protein>
<dbReference type="GO" id="GO:0046983">
    <property type="term" value="F:protein dimerization activity"/>
    <property type="evidence" value="ECO:0007669"/>
    <property type="project" value="InterPro"/>
</dbReference>
<keyword evidence="4" id="KW-0862">Zinc</keyword>
<evidence type="ECO:0000259" key="9">
    <source>
        <dbReference type="PROSITE" id="PS50808"/>
    </source>
</evidence>
<evidence type="ECO:0000256" key="2">
    <source>
        <dbReference type="ARBA" id="ARBA00022723"/>
    </source>
</evidence>
<organism evidence="10 11">
    <name type="scientific">Aquilegia coerulea</name>
    <name type="common">Rocky mountain columbine</name>
    <dbReference type="NCBI Taxonomy" id="218851"/>
    <lineage>
        <taxon>Eukaryota</taxon>
        <taxon>Viridiplantae</taxon>
        <taxon>Streptophyta</taxon>
        <taxon>Embryophyta</taxon>
        <taxon>Tracheophyta</taxon>
        <taxon>Spermatophyta</taxon>
        <taxon>Magnoliopsida</taxon>
        <taxon>Ranunculales</taxon>
        <taxon>Ranunculaceae</taxon>
        <taxon>Thalictroideae</taxon>
        <taxon>Aquilegia</taxon>
    </lineage>
</organism>
<dbReference type="InterPro" id="IPR003656">
    <property type="entry name" value="Znf_BED"/>
</dbReference>
<name>A0A2G5EG13_AQUCA</name>
<keyword evidence="6" id="KW-0539">Nucleus</keyword>
<feature type="region of interest" description="Disordered" evidence="8">
    <location>
        <begin position="145"/>
        <end position="179"/>
    </location>
</feature>
<dbReference type="OrthoDB" id="645489at2759"/>